<sequence>MGFDHITPSNCTISVQFSQNHLRFHMQKKPNLGESWADKKQTIMENQIALLDEPSLGFDG</sequence>
<evidence type="ECO:0000313" key="2">
    <source>
        <dbReference type="Proteomes" id="UP000663954"/>
    </source>
</evidence>
<dbReference type="RefSeq" id="WP_004970207.1">
    <property type="nucleotide sequence ID" value="NZ_BBNL01000017.1"/>
</dbReference>
<reference evidence="1 2" key="1">
    <citation type="journal article" date="2020" name="Front. Cell. Infect. Microbiol.">
        <title>Characterization of Three Porcine Acinetobacter towneri Strains Co-Harboring tet(X3) and bla OXA-58.</title>
        <authorList>
            <person name="Ma J."/>
            <person name="Wang J."/>
            <person name="Feng J."/>
            <person name="Liu Y."/>
            <person name="Yang B."/>
            <person name="Li R."/>
            <person name="Bai L."/>
            <person name="He T."/>
            <person name="Wang X."/>
            <person name="Yang Z."/>
        </authorList>
    </citation>
    <scope>NUCLEOTIDE SEQUENCE [LARGE SCALE GENOMIC DNA]</scope>
    <source>
        <strain evidence="1 2">GX5</strain>
    </source>
</reference>
<keyword evidence="2" id="KW-1185">Reference proteome</keyword>
<proteinExistence type="predicted"/>
<dbReference type="Proteomes" id="UP000663954">
    <property type="component" value="Chromosome"/>
</dbReference>
<organism evidence="1 2">
    <name type="scientific">Acinetobacter towneri</name>
    <dbReference type="NCBI Taxonomy" id="202956"/>
    <lineage>
        <taxon>Bacteria</taxon>
        <taxon>Pseudomonadati</taxon>
        <taxon>Pseudomonadota</taxon>
        <taxon>Gammaproteobacteria</taxon>
        <taxon>Moraxellales</taxon>
        <taxon>Moraxellaceae</taxon>
        <taxon>Acinetobacter</taxon>
    </lineage>
</organism>
<accession>A0ABX7TEH2</accession>
<evidence type="ECO:0000313" key="1">
    <source>
        <dbReference type="EMBL" id="QTD61788.1"/>
    </source>
</evidence>
<dbReference type="GeneID" id="64221981"/>
<gene>
    <name evidence="1" type="ORF">J4G45_13650</name>
</gene>
<dbReference type="EMBL" id="CP071770">
    <property type="protein sequence ID" value="QTD61788.1"/>
    <property type="molecule type" value="Genomic_DNA"/>
</dbReference>
<protein>
    <submittedName>
        <fullName evidence="1">Uncharacterized protein</fullName>
    </submittedName>
</protein>
<name>A0ABX7TEH2_9GAMM</name>